<dbReference type="EMBL" id="SSNZ01000010">
    <property type="protein sequence ID" value="THF47908.1"/>
    <property type="molecule type" value="Genomic_DNA"/>
</dbReference>
<evidence type="ECO:0000313" key="2">
    <source>
        <dbReference type="Proteomes" id="UP000307507"/>
    </source>
</evidence>
<dbReference type="Gene3D" id="2.40.180.10">
    <property type="entry name" value="Catalase core domain"/>
    <property type="match status" value="1"/>
</dbReference>
<dbReference type="AlphaFoldDB" id="A0A4S3ZQR4"/>
<reference evidence="1 2" key="1">
    <citation type="submission" date="2019-04" db="EMBL/GenBank/DDBJ databases">
        <title>Flavobacterium sp. nov. isolated from construction timber.</title>
        <authorList>
            <person name="Lin S.-Y."/>
            <person name="Chang C.-T."/>
            <person name="Young C.-C."/>
        </authorList>
    </citation>
    <scope>NUCLEOTIDE SEQUENCE [LARGE SCALE GENOMIC DNA]</scope>
    <source>
        <strain evidence="1 2">CC-CTC003</strain>
    </source>
</reference>
<dbReference type="OrthoDB" id="336698at2"/>
<keyword evidence="2" id="KW-1185">Reference proteome</keyword>
<evidence type="ECO:0008006" key="3">
    <source>
        <dbReference type="Google" id="ProtNLM"/>
    </source>
</evidence>
<dbReference type="RefSeq" id="WP_136404222.1">
    <property type="nucleotide sequence ID" value="NZ_SSNZ01000010.1"/>
</dbReference>
<dbReference type="GO" id="GO:0020037">
    <property type="term" value="F:heme binding"/>
    <property type="evidence" value="ECO:0007669"/>
    <property type="project" value="InterPro"/>
</dbReference>
<protein>
    <recommendedName>
        <fullName evidence="3">Catalase</fullName>
    </recommendedName>
</protein>
<evidence type="ECO:0000313" key="1">
    <source>
        <dbReference type="EMBL" id="THF47908.1"/>
    </source>
</evidence>
<dbReference type="SUPFAM" id="SSF56634">
    <property type="entry name" value="Heme-dependent catalase-like"/>
    <property type="match status" value="1"/>
</dbReference>
<comment type="caution">
    <text evidence="1">The sequence shown here is derived from an EMBL/GenBank/DDBJ whole genome shotgun (WGS) entry which is preliminary data.</text>
</comment>
<dbReference type="Proteomes" id="UP000307507">
    <property type="component" value="Unassembled WGS sequence"/>
</dbReference>
<gene>
    <name evidence="1" type="ORF">E6C50_15865</name>
</gene>
<sequence>MQNDLPHKAAMDCETNPTASLKKMFIDSTMGNRIMAGQCPVRRAVFLKPHGVAKADFIMVPGLPEQYKVGIFAHERFSAWVRFSSDTQPHAPDMKSTVGIGIKLFDVPGEKLLESSKHATTADFLLQNMNVFFVDNATEMCKFTKAGVVDHNYDLYLKDHPETQKILDEMAKTVDSCLTTPYWSGLPYAFGDRFVKYKLEPIGPPFGVPPSQNTSDYLQADLQARLNMGEAQFNFMVQFQTNPETMPLDKAMTPWSETESKPVHIATLVIQKQDITNQGQAEYGENLSFNPWRTLKVHEPQGSISAARKVVYEAGAELRRFKNGVPAIEPNTPRPLNLK</sequence>
<dbReference type="InterPro" id="IPR020835">
    <property type="entry name" value="Catalase_sf"/>
</dbReference>
<name>A0A4S3ZQR4_9FLAO</name>
<accession>A0A4S3ZQR4</accession>
<organism evidence="1 2">
    <name type="scientific">Flavobacterium supellecticarium</name>
    <dbReference type="NCBI Taxonomy" id="2565924"/>
    <lineage>
        <taxon>Bacteria</taxon>
        <taxon>Pseudomonadati</taxon>
        <taxon>Bacteroidota</taxon>
        <taxon>Flavobacteriia</taxon>
        <taxon>Flavobacteriales</taxon>
        <taxon>Flavobacteriaceae</taxon>
        <taxon>Flavobacterium</taxon>
    </lineage>
</organism>
<proteinExistence type="predicted"/>